<dbReference type="RefSeq" id="XP_033602364.1">
    <property type="nucleotide sequence ID" value="XM_033740709.1"/>
</dbReference>
<evidence type="ECO:0000313" key="2">
    <source>
        <dbReference type="Proteomes" id="UP000799437"/>
    </source>
</evidence>
<accession>A0A6A6WB58</accession>
<proteinExistence type="predicted"/>
<protein>
    <submittedName>
        <fullName evidence="1">Uncharacterized protein</fullName>
    </submittedName>
</protein>
<keyword evidence="2" id="KW-1185">Reference proteome</keyword>
<dbReference type="AlphaFoldDB" id="A0A6A6WB58"/>
<evidence type="ECO:0000313" key="1">
    <source>
        <dbReference type="EMBL" id="KAF2759913.1"/>
    </source>
</evidence>
<reference evidence="1" key="1">
    <citation type="journal article" date="2020" name="Stud. Mycol.">
        <title>101 Dothideomycetes genomes: a test case for predicting lifestyles and emergence of pathogens.</title>
        <authorList>
            <person name="Haridas S."/>
            <person name="Albert R."/>
            <person name="Binder M."/>
            <person name="Bloem J."/>
            <person name="Labutti K."/>
            <person name="Salamov A."/>
            <person name="Andreopoulos B."/>
            <person name="Baker S."/>
            <person name="Barry K."/>
            <person name="Bills G."/>
            <person name="Bluhm B."/>
            <person name="Cannon C."/>
            <person name="Castanera R."/>
            <person name="Culley D."/>
            <person name="Daum C."/>
            <person name="Ezra D."/>
            <person name="Gonzalez J."/>
            <person name="Henrissat B."/>
            <person name="Kuo A."/>
            <person name="Liang C."/>
            <person name="Lipzen A."/>
            <person name="Lutzoni F."/>
            <person name="Magnuson J."/>
            <person name="Mondo S."/>
            <person name="Nolan M."/>
            <person name="Ohm R."/>
            <person name="Pangilinan J."/>
            <person name="Park H.-J."/>
            <person name="Ramirez L."/>
            <person name="Alfaro M."/>
            <person name="Sun H."/>
            <person name="Tritt A."/>
            <person name="Yoshinaga Y."/>
            <person name="Zwiers L.-H."/>
            <person name="Turgeon B."/>
            <person name="Goodwin S."/>
            <person name="Spatafora J."/>
            <person name="Crous P."/>
            <person name="Grigoriev I."/>
        </authorList>
    </citation>
    <scope>NUCLEOTIDE SEQUENCE</scope>
    <source>
        <strain evidence="1">CBS 121739</strain>
    </source>
</reference>
<name>A0A6A6WB58_9PEZI</name>
<dbReference type="GeneID" id="54481763"/>
<dbReference type="EMBL" id="ML996569">
    <property type="protein sequence ID" value="KAF2759913.1"/>
    <property type="molecule type" value="Genomic_DNA"/>
</dbReference>
<sequence>MTQAIGYNYRNQDFGSTKMPADITYLKHCDDRLTEYNIKLCAQPLAGKVRIGRAVHSHARQHNLISPNFLTRTLKVGFTSFGEQYGAACSLIEIDGSSCTGYIDLHWAVGESKKLSSASSRFYVVEEKNPPFDIVLGPDFMLSTAAQEG</sequence>
<dbReference type="Proteomes" id="UP000799437">
    <property type="component" value="Unassembled WGS sequence"/>
</dbReference>
<organism evidence="1 2">
    <name type="scientific">Pseudovirgaria hyperparasitica</name>
    <dbReference type="NCBI Taxonomy" id="470096"/>
    <lineage>
        <taxon>Eukaryota</taxon>
        <taxon>Fungi</taxon>
        <taxon>Dikarya</taxon>
        <taxon>Ascomycota</taxon>
        <taxon>Pezizomycotina</taxon>
        <taxon>Dothideomycetes</taxon>
        <taxon>Dothideomycetes incertae sedis</taxon>
        <taxon>Acrospermales</taxon>
        <taxon>Acrospermaceae</taxon>
        <taxon>Pseudovirgaria</taxon>
    </lineage>
</organism>
<gene>
    <name evidence="1" type="ORF">EJ05DRAFT_314685</name>
</gene>